<keyword evidence="2" id="KW-1185">Reference proteome</keyword>
<evidence type="ECO:0000313" key="1">
    <source>
        <dbReference type="EMBL" id="KAJ9049190.1"/>
    </source>
</evidence>
<dbReference type="Proteomes" id="UP001165960">
    <property type="component" value="Unassembled WGS sequence"/>
</dbReference>
<sequence>MSYSSPYQIQSNVASGGNSVPPLQPPTLPSNAAASVQYDRRMVHFQEFLIDWKKSQPDNCCVCLDSIPGVDNDLLFCASPNCDVCIHQECYGVRVSPAPDEAWFCDRCRSPDYHTASCKLCPLKRGALKKLKDGSAWIHVVCALWWPQVKVDDSNGLEIIAIRDIAPENFNQRCVICDNPQDSHIGACVSCDYAGCSNKFHITCAQEWDLLEESTDVTKLKPGQEPYYVYCKQHGRHPQPQVIKLSIYFLTVKMNPWALWSRKKDIYYDSLCKNNLELVQSVQEREKPISYTRDRRRSIQHNDFMLPPIESFNPLNALIESPQQNELHVSEESQAGLIQKFESAYSAYEKERSDFVSATEQVQSRQLTILDNLSQKSFLSAQRATKFQRDQQALEQENRSLQLEVSELKYGLLNLCSIRGLRMIQKVMGRPKDGLEFYPHQDMILNYFLEVSHHIVNSNSEERTVLPPRSCICGGCGHVVDFSISTISCSVCSSWSHMRCIPSPARPSDCTKLWICKGCQSIDRSAPNGERHDGPSNARNSRPNRSSSLGPTESDTKPQNAHSSELSSFSKRFKTEQSQPILSVSYGIESTEHQSGSPNSGVSKQDSKQTEEPPAPYQQSPRFPGDEYTPRWVRGIGKAKEGLCPHCTDRQVWLKIKISAYWYHLNYQHGISSITGKSFRPPLEYRINPETELKEALCHKCRNWINSESPRNKPVNVEEIYWWKHAQKCHQ</sequence>
<name>A0ACC2RGJ7_9FUNG</name>
<protein>
    <submittedName>
        <fullName evidence="1">Uncharacterized protein</fullName>
    </submittedName>
</protein>
<proteinExistence type="predicted"/>
<comment type="caution">
    <text evidence="1">The sequence shown here is derived from an EMBL/GenBank/DDBJ whole genome shotgun (WGS) entry which is preliminary data.</text>
</comment>
<accession>A0ACC2RGJ7</accession>
<dbReference type="EMBL" id="QTSX02007264">
    <property type="protein sequence ID" value="KAJ9049190.1"/>
    <property type="molecule type" value="Genomic_DNA"/>
</dbReference>
<reference evidence="1" key="1">
    <citation type="submission" date="2022-04" db="EMBL/GenBank/DDBJ databases">
        <title>Genome of the entomopathogenic fungus Entomophthora muscae.</title>
        <authorList>
            <person name="Elya C."/>
            <person name="Lovett B.R."/>
            <person name="Lee E."/>
            <person name="Macias A.M."/>
            <person name="Hajek A.E."/>
            <person name="De Bivort B.L."/>
            <person name="Kasson M.T."/>
            <person name="De Fine Licht H.H."/>
            <person name="Stajich J.E."/>
        </authorList>
    </citation>
    <scope>NUCLEOTIDE SEQUENCE</scope>
    <source>
        <strain evidence="1">Berkeley</strain>
    </source>
</reference>
<gene>
    <name evidence="1" type="ORF">DSO57_1027225</name>
</gene>
<organism evidence="1 2">
    <name type="scientific">Entomophthora muscae</name>
    <dbReference type="NCBI Taxonomy" id="34485"/>
    <lineage>
        <taxon>Eukaryota</taxon>
        <taxon>Fungi</taxon>
        <taxon>Fungi incertae sedis</taxon>
        <taxon>Zoopagomycota</taxon>
        <taxon>Entomophthoromycotina</taxon>
        <taxon>Entomophthoromycetes</taxon>
        <taxon>Entomophthorales</taxon>
        <taxon>Entomophthoraceae</taxon>
        <taxon>Entomophthora</taxon>
    </lineage>
</organism>
<evidence type="ECO:0000313" key="2">
    <source>
        <dbReference type="Proteomes" id="UP001165960"/>
    </source>
</evidence>